<sequence length="339" mass="35885">MSLTLSLIIFSVATLVIVVAGTALTKYADQLADKTGLGGALVGAVFLGGVTSIAGIITSVSAAYNNHPELAISNAIGGIAAQTLFLSIADITYRKINLEHASASLTNLMQGVLLIGLLTLVLLGVASPNYTLFNIHPISITIIIAYLLGTRMISMAKEKPMWNPKITLSTVEDTPDQKNIKKTKLSHLIIKFVLLSILVGFSGYAIGISGISISNATALSEGFVGSIFTAIATSLPELIVTLAAVRQKALALAVGNIIGGNSFDVLFVAFSDIAYQDGSILHNITTYQSFLVPMTMLMASILIMGLLHRQRKGIGNIGWESALIILIFLLGNVVLYTFF</sequence>
<feature type="transmembrane region" description="Helical" evidence="5">
    <location>
        <begin position="6"/>
        <end position="25"/>
    </location>
</feature>
<dbReference type="InterPro" id="IPR004481">
    <property type="entry name" value="K/Na/Ca-exchanger"/>
</dbReference>
<gene>
    <name evidence="7" type="ORF">G3567_06160</name>
</gene>
<dbReference type="GO" id="GO:0005262">
    <property type="term" value="F:calcium channel activity"/>
    <property type="evidence" value="ECO:0007669"/>
    <property type="project" value="TreeGrafter"/>
</dbReference>
<dbReference type="PANTHER" id="PTHR10846">
    <property type="entry name" value="SODIUM/POTASSIUM/CALCIUM EXCHANGER"/>
    <property type="match status" value="1"/>
</dbReference>
<feature type="transmembrane region" description="Helical" evidence="5">
    <location>
        <begin position="319"/>
        <end position="338"/>
    </location>
</feature>
<feature type="transmembrane region" description="Helical" evidence="5">
    <location>
        <begin position="188"/>
        <end position="211"/>
    </location>
</feature>
<reference evidence="7 8" key="1">
    <citation type="submission" date="2020-02" db="EMBL/GenBank/DDBJ databases">
        <title>Flavobacteriaceae Psychroflexus bacterium YR1-1, complete genome.</title>
        <authorList>
            <person name="Li Y."/>
            <person name="Wu S."/>
        </authorList>
    </citation>
    <scope>NUCLEOTIDE SEQUENCE [LARGE SCALE GENOMIC DNA]</scope>
    <source>
        <strain evidence="7 8">YR1-1</strain>
    </source>
</reference>
<feature type="domain" description="Sodium/calcium exchanger membrane region" evidence="6">
    <location>
        <begin position="6"/>
        <end position="125"/>
    </location>
</feature>
<dbReference type="AlphaFoldDB" id="A0A6B3QZG0"/>
<keyword evidence="2 5" id="KW-0812">Transmembrane</keyword>
<accession>A0A6B3QZG0</accession>
<dbReference type="Proteomes" id="UP000478505">
    <property type="component" value="Unassembled WGS sequence"/>
</dbReference>
<evidence type="ECO:0000256" key="5">
    <source>
        <dbReference type="SAM" id="Phobius"/>
    </source>
</evidence>
<feature type="transmembrane region" description="Helical" evidence="5">
    <location>
        <begin position="70"/>
        <end position="93"/>
    </location>
</feature>
<evidence type="ECO:0000256" key="1">
    <source>
        <dbReference type="ARBA" id="ARBA00004141"/>
    </source>
</evidence>
<protein>
    <submittedName>
        <fullName evidence="7">Sodium:calcium antiporter</fullName>
    </submittedName>
</protein>
<evidence type="ECO:0000256" key="3">
    <source>
        <dbReference type="ARBA" id="ARBA00022989"/>
    </source>
</evidence>
<proteinExistence type="predicted"/>
<dbReference type="GO" id="GO:0008273">
    <property type="term" value="F:calcium, potassium:sodium antiporter activity"/>
    <property type="evidence" value="ECO:0007669"/>
    <property type="project" value="TreeGrafter"/>
</dbReference>
<dbReference type="EMBL" id="JAAIKD010000003">
    <property type="protein sequence ID" value="NEV93733.1"/>
    <property type="molecule type" value="Genomic_DNA"/>
</dbReference>
<keyword evidence="8" id="KW-1185">Reference proteome</keyword>
<name>A0A6B3QZG0_9FLAO</name>
<keyword evidence="4 5" id="KW-0472">Membrane</keyword>
<feature type="domain" description="Sodium/calcium exchanger membrane region" evidence="6">
    <location>
        <begin position="192"/>
        <end position="335"/>
    </location>
</feature>
<evidence type="ECO:0000313" key="8">
    <source>
        <dbReference type="Proteomes" id="UP000478505"/>
    </source>
</evidence>
<feature type="transmembrane region" description="Helical" evidence="5">
    <location>
        <begin position="37"/>
        <end position="64"/>
    </location>
</feature>
<feature type="transmembrane region" description="Helical" evidence="5">
    <location>
        <begin position="223"/>
        <end position="243"/>
    </location>
</feature>
<feature type="transmembrane region" description="Helical" evidence="5">
    <location>
        <begin position="290"/>
        <end position="307"/>
    </location>
</feature>
<dbReference type="Gene3D" id="1.20.1420.30">
    <property type="entry name" value="NCX, central ion-binding region"/>
    <property type="match status" value="2"/>
</dbReference>
<dbReference type="InterPro" id="IPR004837">
    <property type="entry name" value="NaCa_Exmemb"/>
</dbReference>
<evidence type="ECO:0000256" key="4">
    <source>
        <dbReference type="ARBA" id="ARBA00023136"/>
    </source>
</evidence>
<dbReference type="GO" id="GO:0005886">
    <property type="term" value="C:plasma membrane"/>
    <property type="evidence" value="ECO:0007669"/>
    <property type="project" value="TreeGrafter"/>
</dbReference>
<dbReference type="InterPro" id="IPR044880">
    <property type="entry name" value="NCX_ion-bd_dom_sf"/>
</dbReference>
<keyword evidence="3 5" id="KW-1133">Transmembrane helix</keyword>
<dbReference type="GO" id="GO:0006874">
    <property type="term" value="P:intracellular calcium ion homeostasis"/>
    <property type="evidence" value="ECO:0007669"/>
    <property type="project" value="TreeGrafter"/>
</dbReference>
<comment type="caution">
    <text evidence="7">The sequence shown here is derived from an EMBL/GenBank/DDBJ whole genome shotgun (WGS) entry which is preliminary data.</text>
</comment>
<comment type="subcellular location">
    <subcellularLocation>
        <location evidence="1">Membrane</location>
        <topology evidence="1">Multi-pass membrane protein</topology>
    </subcellularLocation>
</comment>
<feature type="transmembrane region" description="Helical" evidence="5">
    <location>
        <begin position="250"/>
        <end position="270"/>
    </location>
</feature>
<dbReference type="PANTHER" id="PTHR10846:SF8">
    <property type="entry name" value="INNER MEMBRANE PROTEIN YRBG"/>
    <property type="match status" value="1"/>
</dbReference>
<evidence type="ECO:0000256" key="2">
    <source>
        <dbReference type="ARBA" id="ARBA00022692"/>
    </source>
</evidence>
<evidence type="ECO:0000259" key="6">
    <source>
        <dbReference type="Pfam" id="PF01699"/>
    </source>
</evidence>
<feature type="transmembrane region" description="Helical" evidence="5">
    <location>
        <begin position="105"/>
        <end position="126"/>
    </location>
</feature>
<organism evidence="7 8">
    <name type="scientific">Psychroflexus aurantiacus</name>
    <dbReference type="NCBI Taxonomy" id="2709310"/>
    <lineage>
        <taxon>Bacteria</taxon>
        <taxon>Pseudomonadati</taxon>
        <taxon>Bacteroidota</taxon>
        <taxon>Flavobacteriia</taxon>
        <taxon>Flavobacteriales</taxon>
        <taxon>Flavobacteriaceae</taxon>
        <taxon>Psychroflexus</taxon>
    </lineage>
</organism>
<dbReference type="RefSeq" id="WP_164004458.1">
    <property type="nucleotide sequence ID" value="NZ_JAAIKD010000003.1"/>
</dbReference>
<dbReference type="Pfam" id="PF01699">
    <property type="entry name" value="Na_Ca_ex"/>
    <property type="match status" value="2"/>
</dbReference>
<feature type="transmembrane region" description="Helical" evidence="5">
    <location>
        <begin position="132"/>
        <end position="149"/>
    </location>
</feature>
<evidence type="ECO:0000313" key="7">
    <source>
        <dbReference type="EMBL" id="NEV93733.1"/>
    </source>
</evidence>